<accession>A0A5B7WYT7</accession>
<feature type="domain" description="Purine catabolism PurC-like" evidence="1">
    <location>
        <begin position="24"/>
        <end position="142"/>
    </location>
</feature>
<dbReference type="InterPro" id="IPR025736">
    <property type="entry name" value="PucR_C-HTH_dom"/>
</dbReference>
<organism evidence="3 4">
    <name type="scientific">Glutamicibacter creatinolyticus</name>
    <dbReference type="NCBI Taxonomy" id="162496"/>
    <lineage>
        <taxon>Bacteria</taxon>
        <taxon>Bacillati</taxon>
        <taxon>Actinomycetota</taxon>
        <taxon>Actinomycetes</taxon>
        <taxon>Micrococcales</taxon>
        <taxon>Micrococcaceae</taxon>
        <taxon>Glutamicibacter</taxon>
    </lineage>
</organism>
<sequence>MTHGAEFASSRTLCPADGMPTVAQVLQLPPVLTGDPQVFADQQNLARPIRWAHVLENMMPRDHLRGGEMVLTTGIGWGPAPDFTRYVRDLALRDVPLLVLELGTPVSEAPQELVQACREAGLALVIMHRKVAFVEITGALHEWLFSEQTRRIEAGGTVTVLFTALMQRGAPTDSILSTCAQLLGTPVILEDQGYHVLRYAPSSTAPQQIFESWQEHSGREHRAGNPGRHAVPVTLHGKHFGSLICSLQAQHPAGVHHVLTMAAVAIGVDLLQRPGSARWELGTGQQLLDDLLVHKKVSATELVPRFEASGLPIRGRILHGFAVALTPQADPGLAAESLREAFAPHQATVAHQVVNGRSLLFGLLSLQEQAVPFAQEAFEPGEQLRGPLYLGPGCHELQAAADSLRQARAGFELHLGADGGNVVHTAAEPLALLAHELRHEPSLQRLPRQVLAPVLDLPQAQRAEFLRILEACVAHPANRSLAARHSLFSRSVFYQRLSRLEELLGISLDDPRLLTVLSLALAVHGQSQRSGMPPHP</sequence>
<dbReference type="PANTHER" id="PTHR33744">
    <property type="entry name" value="CARBOHYDRATE DIACID REGULATOR"/>
    <property type="match status" value="1"/>
</dbReference>
<protein>
    <submittedName>
        <fullName evidence="3">CdaR family transcriptional regulator</fullName>
    </submittedName>
</protein>
<feature type="domain" description="PucR C-terminal helix-turn-helix" evidence="2">
    <location>
        <begin position="466"/>
        <end position="522"/>
    </location>
</feature>
<evidence type="ECO:0000259" key="1">
    <source>
        <dbReference type="Pfam" id="PF07905"/>
    </source>
</evidence>
<dbReference type="Pfam" id="PF07905">
    <property type="entry name" value="PucR"/>
    <property type="match status" value="1"/>
</dbReference>
<dbReference type="Gene3D" id="1.10.10.2840">
    <property type="entry name" value="PucR C-terminal helix-turn-helix domain"/>
    <property type="match status" value="1"/>
</dbReference>
<dbReference type="KEGG" id="gcr:GcLGCM259_2677"/>
<dbReference type="InterPro" id="IPR042070">
    <property type="entry name" value="PucR_C-HTH_sf"/>
</dbReference>
<evidence type="ECO:0000313" key="3">
    <source>
        <dbReference type="EMBL" id="QCY48384.1"/>
    </source>
</evidence>
<keyword evidence="4" id="KW-1185">Reference proteome</keyword>
<evidence type="ECO:0000313" key="4">
    <source>
        <dbReference type="Proteomes" id="UP000307000"/>
    </source>
</evidence>
<gene>
    <name evidence="3" type="ORF">GcLGCM259_2677</name>
</gene>
<proteinExistence type="predicted"/>
<dbReference type="InterPro" id="IPR012914">
    <property type="entry name" value="PucR_dom"/>
</dbReference>
<reference evidence="3 4" key="1">
    <citation type="submission" date="2018-12" db="EMBL/GenBank/DDBJ databases">
        <title>Complete Genome Sequence of Glutamicibacter creatinolyticus strain LGCM259,isolated from an abscess of a 12-year-old mare in Italy.</title>
        <authorList>
            <person name="Santos R.G."/>
            <person name="Silva A.L."/>
            <person name="Seyffert N."/>
            <person name="Castro T.L.P."/>
            <person name="Attili A.R."/>
            <person name="Rifici C."/>
            <person name="Mazzullo G."/>
            <person name="Brenig B."/>
            <person name="Venanzi F."/>
            <person name="Azevedo V."/>
        </authorList>
    </citation>
    <scope>NUCLEOTIDE SEQUENCE [LARGE SCALE GENOMIC DNA]</scope>
    <source>
        <strain evidence="3 4">LGCM 259</strain>
    </source>
</reference>
<dbReference type="Pfam" id="PF13556">
    <property type="entry name" value="HTH_30"/>
    <property type="match status" value="1"/>
</dbReference>
<evidence type="ECO:0000259" key="2">
    <source>
        <dbReference type="Pfam" id="PF13556"/>
    </source>
</evidence>
<dbReference type="InterPro" id="IPR051448">
    <property type="entry name" value="CdaR-like_regulators"/>
</dbReference>
<dbReference type="AlphaFoldDB" id="A0A5B7WYT7"/>
<name>A0A5B7WYT7_9MICC</name>
<dbReference type="Proteomes" id="UP000307000">
    <property type="component" value="Chromosome"/>
</dbReference>
<dbReference type="EMBL" id="CP034412">
    <property type="protein sequence ID" value="QCY48384.1"/>
    <property type="molecule type" value="Genomic_DNA"/>
</dbReference>
<dbReference type="PANTHER" id="PTHR33744:SF7">
    <property type="entry name" value="PUCR FAMILY TRANSCRIPTIONAL REGULATOR"/>
    <property type="match status" value="1"/>
</dbReference>